<evidence type="ECO:0000313" key="10">
    <source>
        <dbReference type="EMBL" id="SDB31753.1"/>
    </source>
</evidence>
<evidence type="ECO:0000256" key="2">
    <source>
        <dbReference type="ARBA" id="ARBA00022695"/>
    </source>
</evidence>
<dbReference type="Gene3D" id="1.20.120.330">
    <property type="entry name" value="Nucleotidyltransferases domain 2"/>
    <property type="match status" value="2"/>
</dbReference>
<dbReference type="InterPro" id="IPR013546">
    <property type="entry name" value="PII_UdlTrfase/GS_AdlTrfase"/>
</dbReference>
<sequence length="996" mass="108329">MASATKRKPSARSSLAAQIEPRLRLAKAADRKARLAELYEAAEEAGVAARLKTLLDRHDGLGAFVASVSEYAPFLRSLMLGEPARLIALLGKNPKGSLDRLVTGTADAWRLDDRDGLMAALRRARQEAALLIGLADLGGVWSVSDVVAALSGFADASVAATARFLLSDLHREGKIKLPDPEQPDVGSGWIILGMGKSGAGELNYSSDIDLIVLFDHDVAPLADPDEAAAVFIRLTKQLVHILSEHTADGYVFRTDLRLRPDPGATNIAISTEAALQYYESFGQNWERAALIKARPVAGDVAAGEAFLAELTPYIWRKYLDYAAIADIHSIKRQIHDFRGHEEIAVAGHNIKLGRGGIREIEFFVQTQQLIAGGRNPELRGRATLDMLAGLAEGGWIDEQARDDMSASYCELRQIEHCLQMINDEQTHTLPATDEELDIVARMAGARSLAAFKKALPVTLARVRDRYGELFEAAPSLTSKLGSLVFTGDDDDPDTLNTLEGLGFRTPEQVSRTIRTWHYGRYPATRSTAARERLTEFVPALLETLATTDNADAALAAFDRFLSRLPAGVQLFSLLTSNPSLLGLLATMMASAPRMTEVVVHRAHVLDALIEPAFFGRVPSRETLEPRLAASLEEAPDYEDILDRARIFGQEQAFLIGVRVLAGTLDAGRAGIAFTDLADVLVSALFDAARREFESIHGKIARGKVAVVAMGKLGGREMTAASDLDLIFLYDFDEKASESSGDRPLAAAQYFARLTQRLLAALSAPTAEGTLYEVDFRLRPSGNAGPLATHIDAFATYQAKDAWTWEHMALTRARPIAGDKALMTRAAKEIAGALAQKRQPKKTRASILDMRALLEEEKGGGGAWDLKQAPGGLIDIEFIAQYLQLTRGVQHPEILSTETEASLAAATKAGVLSRGDSEILLPALRLHQTLMQILRLCVEEPFDPEKVPRGMLELLARAAAMPDFARLDHHLRETEAAVRACFERLIGPLSAASEQTE</sequence>
<keyword evidence="6 7" id="KW-0511">Multifunctional enzyme</keyword>
<evidence type="ECO:0000256" key="3">
    <source>
        <dbReference type="ARBA" id="ARBA00022741"/>
    </source>
</evidence>
<comment type="cofactor">
    <cofactor evidence="7">
        <name>Mg(2+)</name>
        <dbReference type="ChEBI" id="CHEBI:18420"/>
    </cofactor>
</comment>
<dbReference type="RefSeq" id="WP_090876690.1">
    <property type="nucleotide sequence ID" value="NZ_FMXQ01000004.1"/>
</dbReference>
<dbReference type="NCBIfam" id="NF010706">
    <property type="entry name" value="PRK14108.1"/>
    <property type="match status" value="1"/>
</dbReference>
<feature type="domain" description="PII-uridylyltransferase/Glutamine-synthetase adenylyltransferase" evidence="9">
    <location>
        <begin position="339"/>
        <end position="469"/>
    </location>
</feature>
<dbReference type="EMBL" id="FMXQ01000004">
    <property type="protein sequence ID" value="SDB31753.1"/>
    <property type="molecule type" value="Genomic_DNA"/>
</dbReference>
<feature type="region of interest" description="Adenylyl removase" evidence="7">
    <location>
        <begin position="1"/>
        <end position="472"/>
    </location>
</feature>
<dbReference type="Pfam" id="PF08335">
    <property type="entry name" value="GlnD_UR_UTase"/>
    <property type="match status" value="2"/>
</dbReference>
<dbReference type="PANTHER" id="PTHR30621">
    <property type="entry name" value="GLUTAMINE SYNTHETASE ADENYLYLTRANSFERASE"/>
    <property type="match status" value="1"/>
</dbReference>
<keyword evidence="10" id="KW-0436">Ligase</keyword>
<dbReference type="AlphaFoldDB" id="A0A1G6CFU6"/>
<dbReference type="GO" id="GO:0005829">
    <property type="term" value="C:cytosol"/>
    <property type="evidence" value="ECO:0007669"/>
    <property type="project" value="TreeGrafter"/>
</dbReference>
<dbReference type="CDD" id="cd05401">
    <property type="entry name" value="NT_GlnE_GlnD_like"/>
    <property type="match status" value="2"/>
</dbReference>
<dbReference type="Gene3D" id="1.20.120.1510">
    <property type="match status" value="1"/>
</dbReference>
<dbReference type="InterPro" id="IPR005190">
    <property type="entry name" value="GlnE_rpt_dom"/>
</dbReference>
<dbReference type="Pfam" id="PF03710">
    <property type="entry name" value="GlnE"/>
    <property type="match status" value="2"/>
</dbReference>
<gene>
    <name evidence="7" type="primary">glnE</name>
    <name evidence="10" type="ORF">SAMN02982931_02444</name>
</gene>
<dbReference type="GO" id="GO:0047388">
    <property type="term" value="F:[glutamine synthetase]-adenylyl-L-tyrosine phosphorylase activity"/>
    <property type="evidence" value="ECO:0007669"/>
    <property type="project" value="UniProtKB-EC"/>
</dbReference>
<reference evidence="10 11" key="1">
    <citation type="submission" date="2016-10" db="EMBL/GenBank/DDBJ databases">
        <authorList>
            <person name="de Groot N.N."/>
        </authorList>
    </citation>
    <scope>NUCLEOTIDE SEQUENCE [LARGE SCALE GENOMIC DNA]</scope>
    <source>
        <strain evidence="10 11">ATCC 35022</strain>
    </source>
</reference>
<dbReference type="SUPFAM" id="SSF81593">
    <property type="entry name" value="Nucleotidyltransferase substrate binding subunit/domain"/>
    <property type="match status" value="2"/>
</dbReference>
<dbReference type="OrthoDB" id="9759366at2"/>
<evidence type="ECO:0000313" key="11">
    <source>
        <dbReference type="Proteomes" id="UP000199071"/>
    </source>
</evidence>
<evidence type="ECO:0000256" key="6">
    <source>
        <dbReference type="ARBA" id="ARBA00023268"/>
    </source>
</evidence>
<dbReference type="Proteomes" id="UP000199071">
    <property type="component" value="Unassembled WGS sequence"/>
</dbReference>
<evidence type="ECO:0000259" key="9">
    <source>
        <dbReference type="Pfam" id="PF08335"/>
    </source>
</evidence>
<feature type="domain" description="PII-uridylyltransferase/Glutamine-synthetase adenylyltransferase" evidence="9">
    <location>
        <begin position="863"/>
        <end position="984"/>
    </location>
</feature>
<evidence type="ECO:0000256" key="5">
    <source>
        <dbReference type="ARBA" id="ARBA00022842"/>
    </source>
</evidence>
<dbReference type="STRING" id="665467.SAMN02982931_02444"/>
<feature type="region of interest" description="Adenylyl transferase" evidence="7">
    <location>
        <begin position="477"/>
        <end position="996"/>
    </location>
</feature>
<accession>A0A1G6CFU6</accession>
<dbReference type="EC" id="2.7.7.42" evidence="7"/>
<keyword evidence="5 7" id="KW-0460">Magnesium</keyword>
<feature type="domain" description="Glutamate-ammonia ligase adenylyltransferase repeated" evidence="8">
    <location>
        <begin position="72"/>
        <end position="308"/>
    </location>
</feature>
<dbReference type="GO" id="GO:0008882">
    <property type="term" value="F:[glutamate-ammonia-ligase] adenylyltransferase activity"/>
    <property type="evidence" value="ECO:0007669"/>
    <property type="project" value="UniProtKB-UniRule"/>
</dbReference>
<dbReference type="NCBIfam" id="NF008292">
    <property type="entry name" value="PRK11072.1"/>
    <property type="match status" value="1"/>
</dbReference>
<dbReference type="GO" id="GO:0000820">
    <property type="term" value="P:regulation of glutamine family amino acid metabolic process"/>
    <property type="evidence" value="ECO:0007669"/>
    <property type="project" value="UniProtKB-UniRule"/>
</dbReference>
<keyword evidence="2 7" id="KW-0548">Nucleotidyltransferase</keyword>
<evidence type="ECO:0000256" key="1">
    <source>
        <dbReference type="ARBA" id="ARBA00022679"/>
    </source>
</evidence>
<dbReference type="GO" id="GO:0005524">
    <property type="term" value="F:ATP binding"/>
    <property type="evidence" value="ECO:0007669"/>
    <property type="project" value="UniProtKB-UniRule"/>
</dbReference>
<feature type="domain" description="Glutamate-ammonia ligase adenylyltransferase repeated" evidence="8">
    <location>
        <begin position="583"/>
        <end position="825"/>
    </location>
</feature>
<dbReference type="GO" id="GO:0016874">
    <property type="term" value="F:ligase activity"/>
    <property type="evidence" value="ECO:0007669"/>
    <property type="project" value="UniProtKB-KW"/>
</dbReference>
<dbReference type="HAMAP" id="MF_00802">
    <property type="entry name" value="GlnE"/>
    <property type="match status" value="1"/>
</dbReference>
<comment type="catalytic activity">
    <reaction evidence="7">
        <text>[glutamine synthetase]-L-tyrosine + ATP = [glutamine synthetase]-O(4)-(5'-adenylyl)-L-tyrosine + diphosphate</text>
        <dbReference type="Rhea" id="RHEA:18589"/>
        <dbReference type="Rhea" id="RHEA-COMP:10660"/>
        <dbReference type="Rhea" id="RHEA-COMP:10661"/>
        <dbReference type="ChEBI" id="CHEBI:30616"/>
        <dbReference type="ChEBI" id="CHEBI:33019"/>
        <dbReference type="ChEBI" id="CHEBI:46858"/>
        <dbReference type="ChEBI" id="CHEBI:83624"/>
        <dbReference type="EC" id="2.7.7.42"/>
    </reaction>
</comment>
<keyword evidence="3 7" id="KW-0547">Nucleotide-binding</keyword>
<protein>
    <recommendedName>
        <fullName evidence="7">Bifunctional glutamine synthetase adenylyltransferase/adenylyl-removing enzyme</fullName>
    </recommendedName>
    <alternativeName>
        <fullName evidence="7">ATP:glutamine synthetase adenylyltransferase</fullName>
    </alternativeName>
    <alternativeName>
        <fullName evidence="7">ATase</fullName>
    </alternativeName>
    <domain>
        <recommendedName>
            <fullName evidence="7">Glutamine synthetase adenylyl-L-tyrosine phosphorylase</fullName>
            <ecNumber evidence="7">2.7.7.89</ecNumber>
        </recommendedName>
        <alternativeName>
            <fullName evidence="7">Adenylyl removase</fullName>
            <shortName evidence="7">AR</shortName>
            <shortName evidence="7">AT-N</shortName>
        </alternativeName>
    </domain>
    <domain>
        <recommendedName>
            <fullName evidence="7">Glutamine synthetase adenylyl transferase</fullName>
            <ecNumber evidence="7">2.7.7.42</ecNumber>
        </recommendedName>
        <alternativeName>
            <fullName evidence="7">Adenylyl transferase</fullName>
            <shortName evidence="7">AT</shortName>
            <shortName evidence="7">AT-C</shortName>
        </alternativeName>
    </domain>
</protein>
<dbReference type="EC" id="2.7.7.89" evidence="7"/>
<keyword evidence="11" id="KW-1185">Reference proteome</keyword>
<comment type="similarity">
    <text evidence="7">Belongs to the GlnE family.</text>
</comment>
<evidence type="ECO:0000256" key="4">
    <source>
        <dbReference type="ARBA" id="ARBA00022840"/>
    </source>
</evidence>
<dbReference type="InterPro" id="IPR043519">
    <property type="entry name" value="NT_sf"/>
</dbReference>
<keyword evidence="1 7" id="KW-0808">Transferase</keyword>
<comment type="function">
    <text evidence="7">Involved in the regulation of glutamine synthetase GlnA, a key enzyme in the process to assimilate ammonia. When cellular nitrogen levels are high, the C-terminal adenylyl transferase (AT) inactivates GlnA by covalent transfer of an adenylyl group from ATP to specific tyrosine residue of GlnA, thus reducing its activity. Conversely, when nitrogen levels are low, the N-terminal adenylyl removase (AR) activates GlnA by removing the adenylyl group by phosphorolysis, increasing its activity. The regulatory region of GlnE binds the signal transduction protein PII (GlnB) which indicates the nitrogen status of the cell.</text>
</comment>
<dbReference type="PANTHER" id="PTHR30621:SF0">
    <property type="entry name" value="BIFUNCTIONAL GLUTAMINE SYNTHETASE ADENYLYLTRANSFERASE_ADENYLYL-REMOVING ENZYME"/>
    <property type="match status" value="1"/>
</dbReference>
<keyword evidence="4 7" id="KW-0067">ATP-binding</keyword>
<organism evidence="10 11">
    <name type="scientific">Bauldia litoralis</name>
    <dbReference type="NCBI Taxonomy" id="665467"/>
    <lineage>
        <taxon>Bacteria</taxon>
        <taxon>Pseudomonadati</taxon>
        <taxon>Pseudomonadota</taxon>
        <taxon>Alphaproteobacteria</taxon>
        <taxon>Hyphomicrobiales</taxon>
        <taxon>Kaistiaceae</taxon>
        <taxon>Bauldia</taxon>
    </lineage>
</organism>
<dbReference type="InterPro" id="IPR023057">
    <property type="entry name" value="GlnE"/>
</dbReference>
<evidence type="ECO:0000256" key="7">
    <source>
        <dbReference type="HAMAP-Rule" id="MF_00802"/>
    </source>
</evidence>
<dbReference type="Gene3D" id="3.30.460.10">
    <property type="entry name" value="Beta Polymerase, domain 2"/>
    <property type="match status" value="2"/>
</dbReference>
<comment type="catalytic activity">
    <reaction evidence="7">
        <text>[glutamine synthetase]-O(4)-(5'-adenylyl)-L-tyrosine + phosphate = [glutamine synthetase]-L-tyrosine + ADP</text>
        <dbReference type="Rhea" id="RHEA:43716"/>
        <dbReference type="Rhea" id="RHEA-COMP:10660"/>
        <dbReference type="Rhea" id="RHEA-COMP:10661"/>
        <dbReference type="ChEBI" id="CHEBI:43474"/>
        <dbReference type="ChEBI" id="CHEBI:46858"/>
        <dbReference type="ChEBI" id="CHEBI:83624"/>
        <dbReference type="ChEBI" id="CHEBI:456216"/>
        <dbReference type="EC" id="2.7.7.89"/>
    </reaction>
</comment>
<name>A0A1G6CFU6_9HYPH</name>
<dbReference type="GO" id="GO:0000287">
    <property type="term" value="F:magnesium ion binding"/>
    <property type="evidence" value="ECO:0007669"/>
    <property type="project" value="UniProtKB-UniRule"/>
</dbReference>
<evidence type="ECO:0000259" key="8">
    <source>
        <dbReference type="Pfam" id="PF03710"/>
    </source>
</evidence>
<dbReference type="SUPFAM" id="SSF81301">
    <property type="entry name" value="Nucleotidyltransferase"/>
    <property type="match status" value="2"/>
</dbReference>
<proteinExistence type="inferred from homology"/>